<dbReference type="EMBL" id="MT144472">
    <property type="protein sequence ID" value="QJA54039.1"/>
    <property type="molecule type" value="Genomic_DNA"/>
</dbReference>
<evidence type="ECO:0000313" key="2">
    <source>
        <dbReference type="EMBL" id="QJI03691.1"/>
    </source>
</evidence>
<evidence type="ECO:0000313" key="1">
    <source>
        <dbReference type="EMBL" id="QJA54039.1"/>
    </source>
</evidence>
<accession>A0A6H2A2S9</accession>
<reference evidence="1" key="1">
    <citation type="submission" date="2020-03" db="EMBL/GenBank/DDBJ databases">
        <title>The deep terrestrial virosphere.</title>
        <authorList>
            <person name="Holmfeldt K."/>
            <person name="Nilsson E."/>
            <person name="Simone D."/>
            <person name="Lopez-Fernandez M."/>
            <person name="Wu X."/>
            <person name="de Brujin I."/>
            <person name="Lundin D."/>
            <person name="Andersson A."/>
            <person name="Bertilsson S."/>
            <person name="Dopson M."/>
        </authorList>
    </citation>
    <scope>NUCLEOTIDE SEQUENCE</scope>
    <source>
        <strain evidence="1">TM448A04279</strain>
        <strain evidence="2">TM448B04909</strain>
    </source>
</reference>
<proteinExistence type="predicted"/>
<dbReference type="EMBL" id="MT145110">
    <property type="protein sequence ID" value="QJI03691.1"/>
    <property type="molecule type" value="Genomic_DNA"/>
</dbReference>
<protein>
    <submittedName>
        <fullName evidence="1">Uncharacterized protein</fullName>
    </submittedName>
</protein>
<gene>
    <name evidence="1" type="ORF">TM448A04279_0003</name>
    <name evidence="2" type="ORF">TM448B04909_0010</name>
</gene>
<sequence>MKTIYDGKRYDSSKCEVLAERDHYNNGNYAGTTMVVRAGNGQLLIWCDSNGQDCYYNSDFYVPYEKIDFDGYDMDDEQTTRCVELGLIEDIN</sequence>
<name>A0A6H2A2S9_9ZZZZ</name>
<dbReference type="AlphaFoldDB" id="A0A6H2A2S9"/>
<organism evidence="1">
    <name type="scientific">viral metagenome</name>
    <dbReference type="NCBI Taxonomy" id="1070528"/>
    <lineage>
        <taxon>unclassified sequences</taxon>
        <taxon>metagenomes</taxon>
        <taxon>organismal metagenomes</taxon>
    </lineage>
</organism>